<keyword evidence="2" id="KW-1015">Disulfide bond</keyword>
<sequence length="1199" mass="135809">MGTWICHQRVMILFGIIGLASGAPSGFWNREASFSENIDAILRRYRRQAKPDYDIYGHPCTNYINLVQPERRVGNKINHLTDSALCDRTLKRRWYRFAGPAGGVMPESCVDEFNCGTHAPIWLNGQHPLFYGEVLDLPVCVSLSGDCCEKTWYIRIANCGEFYTYLLPDTPGCFMAYCAGRQDPCPEGQSSITGFSPGCSDNFPVLSGDVEIHVDQEGHQVAFYCDYTGPIPISSIIETEWFVDGDNSGPGDAGKFPIFVDKMRGRRRSKLEEGRWMGKMGSNVYCRMRARWANRTGVPSRYLSSKKYFAGIKIAKRVVEVSESEAETHISLQSTLPVTCLPQFMDACKITVEFSHDPELGGKKCIDGNMEQVVFGDCSLDITTDNWRQNHNVTVKAVRDFYKDGNKNMRVNFKPIYSTTMSPLWDSYQLPDVEVIAKDVDKALCTSTGDPHYNTFDGLYYHVYLEGEFVLYKNTRLPIQINTRLEECGKVVTCNCAVAVKAADDVIVIDRCKRHKRNLAYGRSFPEGWRTLHRHALEQGESFVDGLKIYEYDGGRRYTVHLPTGAYIDFKVGDRWVDIFLHGSSDDWRSTLGLCGTFDNDRENDMTLSDGYTQVAARAHEACGESENVCKFAESWRVSQKDSFFGPIIEVPVEEHSFFNKKKYCKCEKINGKSTVTCNYHYDVINCQGEQMKQYGVDKTDDIKIRSSSGSMSSHRYKRSLEEDWSDDVIDYFQEAFVYNASFRGQIPKWPTPTGITESYARRYCDETITRSYASRVCNHIVQDKVDILIDECMTDIKVSGELSWAVAALTAMTEECRNKIHEDPQYWETPEETEVNQYSYNNSHGAALLTNVCPSDCSLRGSCSQGKCRCIHGYEGDDCSTEMFVAPEIFYISEEGLCDHHTRPCLKVKAHGTGFRKTADLRCYFQVNDDIVSTSAIFVTFEEIFCKLPVTMEPKERIALKKLAMFVTQDGYRSNSKQIGVYDSRCYSCDVTDDGIDCTRIIGSQCSFEKMQSHDDIYEDFQSISLYPRQTSYTITQGSPWQLTIRAFGGSRCEFVYTPTANRNTPFAHVTTKGSLQITVADDVTGRFEEEVMVKDPCGGEVSRVYDVTIKERPPTEGRFITDKQINCDANNSLTIQINATDPDGDDVEYYVIKQSNSYVTISKGGLLRCLGYNWRPKMADSDPITREIGIRSHCTGK</sequence>
<keyword evidence="1 3" id="KW-0732">Signal</keyword>
<keyword evidence="6" id="KW-1185">Reference proteome</keyword>
<organism evidence="5 6">
    <name type="scientific">Paralvinella palmiformis</name>
    <dbReference type="NCBI Taxonomy" id="53620"/>
    <lineage>
        <taxon>Eukaryota</taxon>
        <taxon>Metazoa</taxon>
        <taxon>Spiralia</taxon>
        <taxon>Lophotrochozoa</taxon>
        <taxon>Annelida</taxon>
        <taxon>Polychaeta</taxon>
        <taxon>Sedentaria</taxon>
        <taxon>Canalipalpata</taxon>
        <taxon>Terebellida</taxon>
        <taxon>Terebelliformia</taxon>
        <taxon>Alvinellidae</taxon>
        <taxon>Paralvinella</taxon>
    </lineage>
</organism>
<gene>
    <name evidence="5" type="ORF">LSH36_234g02031</name>
</gene>
<dbReference type="InterPro" id="IPR000742">
    <property type="entry name" value="EGF"/>
</dbReference>
<name>A0AAD9N632_9ANNE</name>
<feature type="chain" id="PRO_5042109518" description="VWFD domain-containing protein" evidence="3">
    <location>
        <begin position="23"/>
        <end position="1199"/>
    </location>
</feature>
<evidence type="ECO:0000256" key="3">
    <source>
        <dbReference type="SAM" id="SignalP"/>
    </source>
</evidence>
<dbReference type="GO" id="GO:0005102">
    <property type="term" value="F:signaling receptor binding"/>
    <property type="evidence" value="ECO:0007669"/>
    <property type="project" value="TreeGrafter"/>
</dbReference>
<dbReference type="InterPro" id="IPR001846">
    <property type="entry name" value="VWF_type-D"/>
</dbReference>
<dbReference type="Pfam" id="PF26129">
    <property type="entry name" value="Vwde"/>
    <property type="match status" value="1"/>
</dbReference>
<evidence type="ECO:0000313" key="6">
    <source>
        <dbReference type="Proteomes" id="UP001208570"/>
    </source>
</evidence>
<dbReference type="EMBL" id="JAODUP010000234">
    <property type="protein sequence ID" value="KAK2155664.1"/>
    <property type="molecule type" value="Genomic_DNA"/>
</dbReference>
<evidence type="ECO:0000256" key="2">
    <source>
        <dbReference type="ARBA" id="ARBA00023157"/>
    </source>
</evidence>
<dbReference type="InterPro" id="IPR057774">
    <property type="entry name" value="D8C_UMOD/GP2/OIT3-like"/>
</dbReference>
<protein>
    <recommendedName>
        <fullName evidence="4">VWFD domain-containing protein</fullName>
    </recommendedName>
</protein>
<dbReference type="Gene3D" id="2.60.120.260">
    <property type="entry name" value="Galactose-binding domain-like"/>
    <property type="match status" value="1"/>
</dbReference>
<dbReference type="PANTHER" id="PTHR14949">
    <property type="entry name" value="EGF-LIKE-DOMAIN, MULTIPLE 7, 8"/>
    <property type="match status" value="1"/>
</dbReference>
<feature type="signal peptide" evidence="3">
    <location>
        <begin position="1"/>
        <end position="22"/>
    </location>
</feature>
<dbReference type="PANTHER" id="PTHR14949:SF54">
    <property type="entry name" value="VWFD DOMAIN-CONTAINING PROTEIN"/>
    <property type="match status" value="1"/>
</dbReference>
<dbReference type="Pfam" id="PF00094">
    <property type="entry name" value="VWD"/>
    <property type="match status" value="1"/>
</dbReference>
<comment type="caution">
    <text evidence="5">The sequence shown here is derived from an EMBL/GenBank/DDBJ whole genome shotgun (WGS) entry which is preliminary data.</text>
</comment>
<dbReference type="InterPro" id="IPR050969">
    <property type="entry name" value="Dev_Signal_Modulators"/>
</dbReference>
<dbReference type="InterPro" id="IPR058727">
    <property type="entry name" value="Helical_Vwde"/>
</dbReference>
<dbReference type="GO" id="GO:0005576">
    <property type="term" value="C:extracellular region"/>
    <property type="evidence" value="ECO:0007669"/>
    <property type="project" value="TreeGrafter"/>
</dbReference>
<evidence type="ECO:0000313" key="5">
    <source>
        <dbReference type="EMBL" id="KAK2155664.1"/>
    </source>
</evidence>
<dbReference type="PROSITE" id="PS00022">
    <property type="entry name" value="EGF_1"/>
    <property type="match status" value="1"/>
</dbReference>
<evidence type="ECO:0000259" key="4">
    <source>
        <dbReference type="PROSITE" id="PS51233"/>
    </source>
</evidence>
<dbReference type="Pfam" id="PF23283">
    <property type="entry name" value="D8C_UMOD"/>
    <property type="match status" value="1"/>
</dbReference>
<feature type="domain" description="VWFD" evidence="4">
    <location>
        <begin position="443"/>
        <end position="644"/>
    </location>
</feature>
<dbReference type="Proteomes" id="UP001208570">
    <property type="component" value="Unassembled WGS sequence"/>
</dbReference>
<dbReference type="SMART" id="SM00216">
    <property type="entry name" value="VWD"/>
    <property type="match status" value="1"/>
</dbReference>
<dbReference type="GO" id="GO:0009986">
    <property type="term" value="C:cell surface"/>
    <property type="evidence" value="ECO:0007669"/>
    <property type="project" value="TreeGrafter"/>
</dbReference>
<proteinExistence type="predicted"/>
<evidence type="ECO:0000256" key="1">
    <source>
        <dbReference type="ARBA" id="ARBA00022729"/>
    </source>
</evidence>
<accession>A0AAD9N632</accession>
<dbReference type="AlphaFoldDB" id="A0AAD9N632"/>
<dbReference type="PROSITE" id="PS01186">
    <property type="entry name" value="EGF_2"/>
    <property type="match status" value="1"/>
</dbReference>
<reference evidence="5" key="1">
    <citation type="journal article" date="2023" name="Mol. Biol. Evol.">
        <title>Third-Generation Sequencing Reveals the Adaptive Role of the Epigenome in Three Deep-Sea Polychaetes.</title>
        <authorList>
            <person name="Perez M."/>
            <person name="Aroh O."/>
            <person name="Sun Y."/>
            <person name="Lan Y."/>
            <person name="Juniper S.K."/>
            <person name="Young C.R."/>
            <person name="Angers B."/>
            <person name="Qian P.Y."/>
        </authorList>
    </citation>
    <scope>NUCLEOTIDE SEQUENCE</scope>
    <source>
        <strain evidence="5">P08H-3</strain>
    </source>
</reference>
<dbReference type="PROSITE" id="PS51233">
    <property type="entry name" value="VWFD"/>
    <property type="match status" value="1"/>
</dbReference>